<reference evidence="4 5" key="1">
    <citation type="submission" date="2018-09" db="EMBL/GenBank/DDBJ databases">
        <title>Genomic investigation of the strawberry pathogen Phytophthora fragariae indicates pathogenicity is determined by transcriptional variation in three key races.</title>
        <authorList>
            <person name="Adams T.M."/>
            <person name="Armitage A.D."/>
            <person name="Sobczyk M.K."/>
            <person name="Bates H.J."/>
            <person name="Dunwell J.M."/>
            <person name="Nellist C.F."/>
            <person name="Harrison R.J."/>
        </authorList>
    </citation>
    <scope>NUCLEOTIDE SEQUENCE [LARGE SCALE GENOMIC DNA]</scope>
    <source>
        <strain evidence="4 5">NOV-77</strain>
    </source>
</reference>
<gene>
    <name evidence="4" type="ORF">PF008_g12530</name>
</gene>
<evidence type="ECO:0000256" key="1">
    <source>
        <dbReference type="ARBA" id="ARBA00010199"/>
    </source>
</evidence>
<comment type="similarity">
    <text evidence="1">Belongs to the multi antimicrobial extrusion (MATE) (TC 2.A.66.1) family.</text>
</comment>
<name>A0A6G0RN38_9STRA</name>
<dbReference type="NCBIfam" id="TIGR00797">
    <property type="entry name" value="matE"/>
    <property type="match status" value="1"/>
</dbReference>
<evidence type="ECO:0000313" key="4">
    <source>
        <dbReference type="EMBL" id="KAE9337444.1"/>
    </source>
</evidence>
<feature type="transmembrane region" description="Helical" evidence="3">
    <location>
        <begin position="197"/>
        <end position="219"/>
    </location>
</feature>
<feature type="transmembrane region" description="Helical" evidence="3">
    <location>
        <begin position="379"/>
        <end position="398"/>
    </location>
</feature>
<dbReference type="GO" id="GO:0015297">
    <property type="term" value="F:antiporter activity"/>
    <property type="evidence" value="ECO:0007669"/>
    <property type="project" value="InterPro"/>
</dbReference>
<evidence type="ECO:0000313" key="5">
    <source>
        <dbReference type="Proteomes" id="UP000486351"/>
    </source>
</evidence>
<feature type="transmembrane region" description="Helical" evidence="3">
    <location>
        <begin position="153"/>
        <end position="177"/>
    </location>
</feature>
<feature type="transmembrane region" description="Helical" evidence="3">
    <location>
        <begin position="500"/>
        <end position="521"/>
    </location>
</feature>
<feature type="transmembrane region" description="Helical" evidence="3">
    <location>
        <begin position="231"/>
        <end position="255"/>
    </location>
</feature>
<comment type="caution">
    <text evidence="4">The sequence shown here is derived from an EMBL/GenBank/DDBJ whole genome shotgun (WGS) entry which is preliminary data.</text>
</comment>
<keyword evidence="3" id="KW-0472">Membrane</keyword>
<accession>A0A6G0RN38</accession>
<feature type="transmembrane region" description="Helical" evidence="3">
    <location>
        <begin position="332"/>
        <end position="355"/>
    </location>
</feature>
<dbReference type="EMBL" id="QXFY01000707">
    <property type="protein sequence ID" value="KAE9337444.1"/>
    <property type="molecule type" value="Genomic_DNA"/>
</dbReference>
<feature type="transmembrane region" description="Helical" evidence="3">
    <location>
        <begin position="460"/>
        <end position="480"/>
    </location>
</feature>
<feature type="transmembrane region" description="Helical" evidence="3">
    <location>
        <begin position="533"/>
        <end position="553"/>
    </location>
</feature>
<evidence type="ECO:0000256" key="3">
    <source>
        <dbReference type="SAM" id="Phobius"/>
    </source>
</evidence>
<dbReference type="GO" id="GO:0042910">
    <property type="term" value="F:xenobiotic transmembrane transporter activity"/>
    <property type="evidence" value="ECO:0007669"/>
    <property type="project" value="InterPro"/>
</dbReference>
<dbReference type="PANTHER" id="PTHR11206">
    <property type="entry name" value="MULTIDRUG RESISTANCE PROTEIN"/>
    <property type="match status" value="1"/>
</dbReference>
<feature type="transmembrane region" description="Helical" evidence="3">
    <location>
        <begin position="275"/>
        <end position="294"/>
    </location>
</feature>
<feature type="transmembrane region" description="Helical" evidence="3">
    <location>
        <begin position="559"/>
        <end position="580"/>
    </location>
</feature>
<keyword evidence="3" id="KW-1133">Transmembrane helix</keyword>
<feature type="transmembrane region" description="Helical" evidence="3">
    <location>
        <begin position="306"/>
        <end position="326"/>
    </location>
</feature>
<dbReference type="Pfam" id="PF01554">
    <property type="entry name" value="MatE"/>
    <property type="match status" value="2"/>
</dbReference>
<keyword evidence="3" id="KW-0812">Transmembrane</keyword>
<dbReference type="GO" id="GO:0016020">
    <property type="term" value="C:membrane"/>
    <property type="evidence" value="ECO:0007669"/>
    <property type="project" value="InterPro"/>
</dbReference>
<feature type="compositionally biased region" description="Basic and acidic residues" evidence="2">
    <location>
        <begin position="621"/>
        <end position="630"/>
    </location>
</feature>
<feature type="region of interest" description="Disordered" evidence="2">
    <location>
        <begin position="617"/>
        <end position="645"/>
    </location>
</feature>
<evidence type="ECO:0000256" key="2">
    <source>
        <dbReference type="SAM" id="MobiDB-lite"/>
    </source>
</evidence>
<dbReference type="Proteomes" id="UP000486351">
    <property type="component" value="Unassembled WGS sequence"/>
</dbReference>
<dbReference type="AlphaFoldDB" id="A0A6G0RN38"/>
<feature type="transmembrane region" description="Helical" evidence="3">
    <location>
        <begin position="428"/>
        <end position="448"/>
    </location>
</feature>
<organism evidence="4 5">
    <name type="scientific">Phytophthora fragariae</name>
    <dbReference type="NCBI Taxonomy" id="53985"/>
    <lineage>
        <taxon>Eukaryota</taxon>
        <taxon>Sar</taxon>
        <taxon>Stramenopiles</taxon>
        <taxon>Oomycota</taxon>
        <taxon>Peronosporomycetes</taxon>
        <taxon>Peronosporales</taxon>
        <taxon>Peronosporaceae</taxon>
        <taxon>Phytophthora</taxon>
    </lineage>
</organism>
<sequence length="645" mass="68900">MRDLEGPQRTIVTNCRRISLRGRPQAHSPFCSPGSKQQLPHTNCVAAMRNVPPRVSQGATSAANAVTAASARLSMTAESTKALWDGLSRKIAQISTSEPLKPAAAVATERTPLLLFDATVMPSSRSGVEDEETSLPGCVKPVSRRHSSECQALLRLAFQMLLFAIVDFAPNFLSGVLTGHLSAAHSSEFMAARSLALIFNMVTSTTLIAAMSAAMDTLCAQAYGAGQLRELGLFFQTGLLVFCIGFPPVAIASFYCVELLELAGQRRELAQLVRSLVLLALPGVPFTAVNALMCKILQGQSRVEPLVGVGLLASVVQATLLYVFMFRTPLGFTGSALAISATMACYAIVLATYLYRSGLYQREWPGWQFSEAVRLMPEFLRLGVSGMAMFVCEVWGFAVVGLSSGMLPHAAAVVSADSSYANLRWLGALWYAAISLAGSVRVGNALGANDPARAWHTAKLALVLSSACALVSSVAMLLLHGVLPFAFTSDERVVSITSKLLLVTSPLQVFAAISSVSQGIFRGCGLQSLGAKVNFVCYILLAVPLGLLLAFPFDMGLLGLWLGLNAGFIACGLFSTYWLAFRADWAMLAYQAVERTTCGAPSSDEIKSEACYLPSPTATRDVSHSMEPMHEPSAYSDELRPSTSF</sequence>
<protein>
    <submittedName>
        <fullName evidence="4">Uncharacterized protein</fullName>
    </submittedName>
</protein>
<proteinExistence type="inferred from homology"/>
<dbReference type="InterPro" id="IPR002528">
    <property type="entry name" value="MATE_fam"/>
</dbReference>